<organism evidence="3 4">
    <name type="scientific">Nitrospira tepida</name>
    <dbReference type="NCBI Taxonomy" id="2973512"/>
    <lineage>
        <taxon>Bacteria</taxon>
        <taxon>Pseudomonadati</taxon>
        <taxon>Nitrospirota</taxon>
        <taxon>Nitrospiria</taxon>
        <taxon>Nitrospirales</taxon>
        <taxon>Nitrospiraceae</taxon>
        <taxon>Nitrospira</taxon>
    </lineage>
</organism>
<sequence length="116" mass="13363">MKEDLDKVKQQARDLRDDKEAPRRPREKLAGYALAARALDKCRATLVGWQGEYLSNCPLDQRWLKFAEIDYQEFRAFVATGATDDEVANWIGQHARKRPQSEIDAWNKKEGAVQLS</sequence>
<dbReference type="AlphaFoldDB" id="A0AA86MVF5"/>
<dbReference type="RefSeq" id="WP_289266755.1">
    <property type="nucleotide sequence ID" value="NZ_OX365700.1"/>
</dbReference>
<evidence type="ECO:0000313" key="4">
    <source>
        <dbReference type="Proteomes" id="UP001179121"/>
    </source>
</evidence>
<dbReference type="EMBL" id="OX365700">
    <property type="protein sequence ID" value="CAI4029729.1"/>
    <property type="molecule type" value="Genomic_DNA"/>
</dbReference>
<feature type="compositionally biased region" description="Basic and acidic residues" evidence="1">
    <location>
        <begin position="99"/>
        <end position="116"/>
    </location>
</feature>
<protein>
    <recommendedName>
        <fullName evidence="2">DUF5069 domain-containing protein</fullName>
    </recommendedName>
</protein>
<gene>
    <name evidence="3" type="ORF">DNFV4_00147</name>
</gene>
<name>A0AA86MVF5_9BACT</name>
<proteinExistence type="predicted"/>
<reference evidence="3" key="1">
    <citation type="submission" date="2022-10" db="EMBL/GenBank/DDBJ databases">
        <authorList>
            <person name="Koch H."/>
        </authorList>
    </citation>
    <scope>NUCLEOTIDE SEQUENCE</scope>
    <source>
        <strain evidence="3">DNF</strain>
    </source>
</reference>
<evidence type="ECO:0000259" key="2">
    <source>
        <dbReference type="Pfam" id="PF16798"/>
    </source>
</evidence>
<evidence type="ECO:0000256" key="1">
    <source>
        <dbReference type="SAM" id="MobiDB-lite"/>
    </source>
</evidence>
<feature type="region of interest" description="Disordered" evidence="1">
    <location>
        <begin position="1"/>
        <end position="24"/>
    </location>
</feature>
<evidence type="ECO:0000313" key="3">
    <source>
        <dbReference type="EMBL" id="CAI4029729.1"/>
    </source>
</evidence>
<dbReference type="KEGG" id="nti:DNFV4_00147"/>
<accession>A0AA86MVF5</accession>
<keyword evidence="4" id="KW-1185">Reference proteome</keyword>
<dbReference type="InterPro" id="IPR031849">
    <property type="entry name" value="DUF5069"/>
</dbReference>
<feature type="domain" description="DUF5069" evidence="2">
    <location>
        <begin position="19"/>
        <end position="109"/>
    </location>
</feature>
<feature type="region of interest" description="Disordered" evidence="1">
    <location>
        <begin position="97"/>
        <end position="116"/>
    </location>
</feature>
<dbReference type="Proteomes" id="UP001179121">
    <property type="component" value="Chromosome"/>
</dbReference>
<dbReference type="Pfam" id="PF16798">
    <property type="entry name" value="DUF5069"/>
    <property type="match status" value="1"/>
</dbReference>